<dbReference type="Proteomes" id="UP000199705">
    <property type="component" value="Unassembled WGS sequence"/>
</dbReference>
<keyword evidence="3" id="KW-1185">Reference proteome</keyword>
<dbReference type="SUPFAM" id="SSF51735">
    <property type="entry name" value="NAD(P)-binding Rossmann-fold domains"/>
    <property type="match status" value="1"/>
</dbReference>
<dbReference type="CDD" id="cd05269">
    <property type="entry name" value="TMR_SDR_a"/>
    <property type="match status" value="1"/>
</dbReference>
<feature type="domain" description="NmrA-like" evidence="1">
    <location>
        <begin position="2"/>
        <end position="280"/>
    </location>
</feature>
<organism evidence="2 3">
    <name type="scientific">Mucilaginibacter gossypii</name>
    <dbReference type="NCBI Taxonomy" id="551996"/>
    <lineage>
        <taxon>Bacteria</taxon>
        <taxon>Pseudomonadati</taxon>
        <taxon>Bacteroidota</taxon>
        <taxon>Sphingobacteriia</taxon>
        <taxon>Sphingobacteriales</taxon>
        <taxon>Sphingobacteriaceae</taxon>
        <taxon>Mucilaginibacter</taxon>
    </lineage>
</organism>
<dbReference type="EMBL" id="FNCG01000010">
    <property type="protein sequence ID" value="SDH47629.1"/>
    <property type="molecule type" value="Genomic_DNA"/>
</dbReference>
<dbReference type="Pfam" id="PF05368">
    <property type="entry name" value="NmrA"/>
    <property type="match status" value="1"/>
</dbReference>
<dbReference type="PANTHER" id="PTHR47129">
    <property type="entry name" value="QUINONE OXIDOREDUCTASE 2"/>
    <property type="match status" value="1"/>
</dbReference>
<reference evidence="3" key="1">
    <citation type="submission" date="2016-10" db="EMBL/GenBank/DDBJ databases">
        <authorList>
            <person name="Varghese N."/>
            <person name="Submissions S."/>
        </authorList>
    </citation>
    <scope>NUCLEOTIDE SEQUENCE [LARGE SCALE GENOMIC DNA]</scope>
    <source>
        <strain evidence="3">Gh-67</strain>
    </source>
</reference>
<dbReference type="InterPro" id="IPR036291">
    <property type="entry name" value="NAD(P)-bd_dom_sf"/>
</dbReference>
<evidence type="ECO:0000313" key="3">
    <source>
        <dbReference type="Proteomes" id="UP000199705"/>
    </source>
</evidence>
<sequence length="290" mass="31356">MILITGATGHLGKATIQFLLAKGYPANQITALVRDEQKGAEFQKDGIKIKVGDYNDFQSLAAAFEGADKVLLISGTDVANRSKQQENVVNAAKAAGVKHILYTSFERKNETAESPMAFLAESHLHTESLIKASGLDYTILRNNLYLDALPLFIGDQFTEQGVFFAAGDTAGAFASRLDMAEATANILSGEGHESKTYLLSNTENISFPEIAGILSELTGKKVAYVSPEPAVFLDNLVKAGVPQEYTGLIAGTADAIREGEFYTDQTDLDRLLGRKPTSAKEFLTGFYKTR</sequence>
<evidence type="ECO:0000313" key="2">
    <source>
        <dbReference type="EMBL" id="SDH47629.1"/>
    </source>
</evidence>
<dbReference type="PANTHER" id="PTHR47129:SF1">
    <property type="entry name" value="NMRA-LIKE DOMAIN-CONTAINING PROTEIN"/>
    <property type="match status" value="1"/>
</dbReference>
<protein>
    <submittedName>
        <fullName evidence="2">NAD(P)H dehydrogenase (Quinone)</fullName>
    </submittedName>
</protein>
<dbReference type="RefSeq" id="WP_091170376.1">
    <property type="nucleotide sequence ID" value="NZ_FNCG01000010.1"/>
</dbReference>
<gene>
    <name evidence="2" type="ORF">SAMN05192573_11013</name>
</gene>
<dbReference type="Gene3D" id="3.40.50.720">
    <property type="entry name" value="NAD(P)-binding Rossmann-like Domain"/>
    <property type="match status" value="1"/>
</dbReference>
<name>A0A1G8CR13_9SPHI</name>
<dbReference type="Gene3D" id="3.90.25.10">
    <property type="entry name" value="UDP-galactose 4-epimerase, domain 1"/>
    <property type="match status" value="1"/>
</dbReference>
<dbReference type="AlphaFoldDB" id="A0A1G8CR13"/>
<evidence type="ECO:0000259" key="1">
    <source>
        <dbReference type="Pfam" id="PF05368"/>
    </source>
</evidence>
<dbReference type="STRING" id="551996.SAMN05192573_11013"/>
<dbReference type="InterPro" id="IPR008030">
    <property type="entry name" value="NmrA-like"/>
</dbReference>
<dbReference type="InterPro" id="IPR052718">
    <property type="entry name" value="NmrA-type_oxidoreductase"/>
</dbReference>
<accession>A0A1G8CR13</accession>
<proteinExistence type="predicted"/>